<accession>A0A0U4IYB6</accession>
<dbReference type="EMBL" id="KU160668">
    <property type="protein sequence ID" value="ALY10503.1"/>
    <property type="molecule type" value="Genomic_DNA"/>
</dbReference>
<evidence type="ECO:0000313" key="2">
    <source>
        <dbReference type="Proteomes" id="UP000221143"/>
    </source>
</evidence>
<name>A0A0U4IYB6_9CAUD</name>
<dbReference type="Proteomes" id="UP000221143">
    <property type="component" value="Segment"/>
</dbReference>
<evidence type="ECO:0000313" key="1">
    <source>
        <dbReference type="EMBL" id="ALY10503.1"/>
    </source>
</evidence>
<organism evidence="1 2">
    <name type="scientific">Arthrobacter phage TaeYoung</name>
    <dbReference type="NCBI Taxonomy" id="1772318"/>
    <lineage>
        <taxon>Viruses</taxon>
        <taxon>Duplodnaviria</taxon>
        <taxon>Heunggongvirae</taxon>
        <taxon>Uroviricota</taxon>
        <taxon>Caudoviricetes</taxon>
        <taxon>Berryhillviridae</taxon>
        <taxon>Marthavirus</taxon>
        <taxon>Marthavirus martha</taxon>
    </lineage>
</organism>
<sequence length="146" mass="16143">MTERVFVADILAETVKPGHDIGQIANLTDCMVRIGAKHDVYRQCSIGWHLECSVRDQPGDDCPCMCKCHVSPFYETVTIGRMAIAGSVYTVRVMQGEIDLGWLADGWIENQDERWITVEPEALPAITALLQQAQAHIERTATGEAG</sequence>
<proteinExistence type="predicted"/>
<protein>
    <submittedName>
        <fullName evidence="1">Uncharacterized protein</fullName>
    </submittedName>
</protein>
<gene>
    <name evidence="1" type="primary">46</name>
    <name evidence="1" type="ORF">TAEYOUNG_46</name>
</gene>
<reference evidence="1 2" key="1">
    <citation type="submission" date="2015-11" db="EMBL/GenBank/DDBJ databases">
        <authorList>
            <person name="Lee I.Y."/>
            <person name="Guerrero C.A."/>
            <person name="Bowman C.A."/>
            <person name="Russell D.A."/>
            <person name="Pope W.H."/>
            <person name="Jacobs-Sera D."/>
            <person name="Hendrix R.W."/>
            <person name="Hatfull G.F."/>
        </authorList>
    </citation>
    <scope>NUCLEOTIDE SEQUENCE [LARGE SCALE GENOMIC DNA]</scope>
</reference>